<proteinExistence type="inferred from homology"/>
<dbReference type="PANTHER" id="PTHR11092">
    <property type="entry name" value="SUGAR NUCLEOTIDE EPIMERASE RELATED"/>
    <property type="match status" value="1"/>
</dbReference>
<dbReference type="NCBIfam" id="TIGR01777">
    <property type="entry name" value="yfcH"/>
    <property type="match status" value="1"/>
</dbReference>
<reference evidence="4" key="1">
    <citation type="journal article" date="2018" name="Genome Biol.">
        <title>SKESA: strategic k-mer extension for scrupulous assemblies.</title>
        <authorList>
            <person name="Souvorov A."/>
            <person name="Agarwala R."/>
            <person name="Lipman D.J."/>
        </authorList>
    </citation>
    <scope>NUCLEOTIDE SEQUENCE</scope>
    <source>
        <strain evidence="4">CL18-200174</strain>
    </source>
</reference>
<dbReference type="Gene3D" id="3.40.50.720">
    <property type="entry name" value="NAD(P)-binding Rossmann-like Domain"/>
    <property type="match status" value="1"/>
</dbReference>
<evidence type="ECO:0000259" key="3">
    <source>
        <dbReference type="Pfam" id="PF08338"/>
    </source>
</evidence>
<organism evidence="4 5">
    <name type="scientific">Legionella pneumophila</name>
    <dbReference type="NCBI Taxonomy" id="446"/>
    <lineage>
        <taxon>Bacteria</taxon>
        <taxon>Pseudomonadati</taxon>
        <taxon>Pseudomonadota</taxon>
        <taxon>Gammaproteobacteria</taxon>
        <taxon>Legionellales</taxon>
        <taxon>Legionellaceae</taxon>
        <taxon>Legionella</taxon>
    </lineage>
</organism>
<dbReference type="InterPro" id="IPR036291">
    <property type="entry name" value="NAD(P)-bd_dom_sf"/>
</dbReference>
<dbReference type="InterPro" id="IPR010099">
    <property type="entry name" value="SDR39U1"/>
</dbReference>
<dbReference type="EMBL" id="DACWOD010000004">
    <property type="protein sequence ID" value="HAU2395911.1"/>
    <property type="molecule type" value="Genomic_DNA"/>
</dbReference>
<protein>
    <submittedName>
        <fullName evidence="4">TIGR01777 family protein</fullName>
    </submittedName>
</protein>
<reference evidence="4" key="2">
    <citation type="submission" date="2019-09" db="EMBL/GenBank/DDBJ databases">
        <authorList>
            <consortium name="NCBI Pathogen Detection Project"/>
        </authorList>
    </citation>
    <scope>NUCLEOTIDE SEQUENCE</scope>
    <source>
        <strain evidence="4">CL18-200174</strain>
    </source>
</reference>
<feature type="domain" description="NAD-dependent epimerase/dehydratase" evidence="2">
    <location>
        <begin position="3"/>
        <end position="222"/>
    </location>
</feature>
<dbReference type="AlphaFoldDB" id="A0AAN5Q259"/>
<dbReference type="PANTHER" id="PTHR11092:SF0">
    <property type="entry name" value="EPIMERASE FAMILY PROTEIN SDR39U1"/>
    <property type="match status" value="1"/>
</dbReference>
<name>A0AAN5Q259_LEGPN</name>
<dbReference type="InterPro" id="IPR013549">
    <property type="entry name" value="DUF1731"/>
</dbReference>
<evidence type="ECO:0000256" key="1">
    <source>
        <dbReference type="ARBA" id="ARBA00009353"/>
    </source>
</evidence>
<dbReference type="SUPFAM" id="SSF51735">
    <property type="entry name" value="NAD(P)-binding Rossmann-fold domains"/>
    <property type="match status" value="1"/>
</dbReference>
<accession>A0AAN5Q259</accession>
<comment type="similarity">
    <text evidence="1">Belongs to the NAD(P)-dependent epimerase/dehydratase family. SDR39U1 subfamily.</text>
</comment>
<evidence type="ECO:0000313" key="4">
    <source>
        <dbReference type="EMBL" id="HAU2395911.1"/>
    </source>
</evidence>
<evidence type="ECO:0000313" key="5">
    <source>
        <dbReference type="Proteomes" id="UP000863577"/>
    </source>
</evidence>
<feature type="domain" description="DUF1731" evidence="3">
    <location>
        <begin position="256"/>
        <end position="302"/>
    </location>
</feature>
<dbReference type="Pfam" id="PF01370">
    <property type="entry name" value="Epimerase"/>
    <property type="match status" value="1"/>
</dbReference>
<sequence>MNILLAGGSGLIGQELVHGMGEEHHFTVLGRDKDAIQKIFTTKASSLSWDELNTQDASQFDAVINLCGVNIAISRWTPKIKEEIISSRVQTTENLLHWILQQNAKPRFYCANAVGIYGLQENGDATDLTEDTAINWEHPKDYLSEVGIRWQQALQKAEEAGLPVTSTRFGVVLKKGKGFLGKLYPSFICGLGSTIGDGRQYLSWIDSEDLVNAYRFLLNHPEITGPVNVTSPNPCMQREFAKAFAKSLHRPLLLWTPAFIIHFLFGEMGDCLINHGQKVKPKRLLEAGFEFKWPDIEKALKHQYSAIQ</sequence>
<dbReference type="Proteomes" id="UP000863577">
    <property type="component" value="Unassembled WGS sequence"/>
</dbReference>
<dbReference type="InterPro" id="IPR001509">
    <property type="entry name" value="Epimerase_deHydtase"/>
</dbReference>
<gene>
    <name evidence="4" type="ORF">JBK99_06135</name>
</gene>
<comment type="caution">
    <text evidence="4">The sequence shown here is derived from an EMBL/GenBank/DDBJ whole genome shotgun (WGS) entry which is preliminary data.</text>
</comment>
<evidence type="ECO:0000259" key="2">
    <source>
        <dbReference type="Pfam" id="PF01370"/>
    </source>
</evidence>
<dbReference type="RefSeq" id="WP_027265483.1">
    <property type="nucleotide sequence ID" value="NZ_AP024961.1"/>
</dbReference>
<dbReference type="Pfam" id="PF08338">
    <property type="entry name" value="DUF1731"/>
    <property type="match status" value="1"/>
</dbReference>